<accession>A0A223VZZ9</accession>
<dbReference type="EMBL" id="MF403008">
    <property type="protein sequence ID" value="ASV44752.1"/>
    <property type="molecule type" value="Genomic_DNA"/>
</dbReference>
<evidence type="ECO:0000259" key="1">
    <source>
        <dbReference type="Pfam" id="PF08719"/>
    </source>
</evidence>
<protein>
    <recommendedName>
        <fullName evidence="1">NADAR domain-containing protein</fullName>
    </recommendedName>
</protein>
<dbReference type="KEGG" id="vg:40088676"/>
<dbReference type="InterPro" id="IPR012816">
    <property type="entry name" value="NADAR"/>
</dbReference>
<keyword evidence="3" id="KW-1185">Reference proteome</keyword>
<feature type="domain" description="NADAR" evidence="1">
    <location>
        <begin position="14"/>
        <end position="167"/>
    </location>
</feature>
<dbReference type="CDD" id="cd15457">
    <property type="entry name" value="NADAR"/>
    <property type="match status" value="1"/>
</dbReference>
<evidence type="ECO:0000313" key="3">
    <source>
        <dbReference type="Proteomes" id="UP000223025"/>
    </source>
</evidence>
<dbReference type="Pfam" id="PF08719">
    <property type="entry name" value="NADAR"/>
    <property type="match status" value="1"/>
</dbReference>
<dbReference type="InterPro" id="IPR037238">
    <property type="entry name" value="YbiA-like_sf"/>
</dbReference>
<dbReference type="Gene3D" id="1.10.357.40">
    <property type="entry name" value="YbiA-like"/>
    <property type="match status" value="1"/>
</dbReference>
<dbReference type="RefSeq" id="YP_009612338.1">
    <property type="nucleotide sequence ID" value="NC_042013.1"/>
</dbReference>
<evidence type="ECO:0000313" key="2">
    <source>
        <dbReference type="EMBL" id="ASV44752.1"/>
    </source>
</evidence>
<dbReference type="Proteomes" id="UP000223025">
    <property type="component" value="Segment"/>
</dbReference>
<dbReference type="GeneID" id="40088676"/>
<dbReference type="OrthoDB" id="10627at10239"/>
<reference evidence="2 3" key="1">
    <citation type="submission" date="2017-06" db="EMBL/GenBank/DDBJ databases">
        <authorList>
            <person name="Kim H.J."/>
            <person name="Triplett B.A."/>
        </authorList>
    </citation>
    <scope>NUCLEOTIDE SEQUENCE [LARGE SCALE GENOMIC DNA]</scope>
</reference>
<dbReference type="SUPFAM" id="SSF143990">
    <property type="entry name" value="YbiA-like"/>
    <property type="match status" value="1"/>
</dbReference>
<organism evidence="2 3">
    <name type="scientific">Agrobacterium phage Atu_ph07</name>
    <dbReference type="NCBI Taxonomy" id="2024264"/>
    <lineage>
        <taxon>Viruses</taxon>
        <taxon>Duplodnaviria</taxon>
        <taxon>Heunggongvirae</taxon>
        <taxon>Uroviricota</taxon>
        <taxon>Caudoviricetes</taxon>
        <taxon>Polybotosvirus</taxon>
        <taxon>Polybotosvirus Atuph07</taxon>
    </lineage>
</organism>
<sequence>MKYKFFYGGVYSNWFGMKYSAPIIKFNNGFTVSNDVLEFDTSEQYMMFHKALLFNDFVQLNNIMTTREPSEQKQFGREVKNFNRVEWDAVSRDVMYIGIYHKFLHNDYMKNTIMNETADLFVEASPYDDIWGIKLGMKTPKNVLNNPSNWKGTNWLGEVITRVRDDMVSGVYDVNKKW</sequence>
<name>A0A223VZZ9_9CAUD</name>
<dbReference type="NCBIfam" id="TIGR02464">
    <property type="entry name" value="ribofla_fusion"/>
    <property type="match status" value="1"/>
</dbReference>
<proteinExistence type="predicted"/>